<organism evidence="11 12">
    <name type="scientific">Rhizopogon vinicolor AM-OR11-026</name>
    <dbReference type="NCBI Taxonomy" id="1314800"/>
    <lineage>
        <taxon>Eukaryota</taxon>
        <taxon>Fungi</taxon>
        <taxon>Dikarya</taxon>
        <taxon>Basidiomycota</taxon>
        <taxon>Agaricomycotina</taxon>
        <taxon>Agaricomycetes</taxon>
        <taxon>Agaricomycetidae</taxon>
        <taxon>Boletales</taxon>
        <taxon>Suillineae</taxon>
        <taxon>Rhizopogonaceae</taxon>
        <taxon>Rhizopogon</taxon>
    </lineage>
</organism>
<protein>
    <recommendedName>
        <fullName evidence="3">Acyl-protein thioesterase 1</fullName>
        <ecNumber evidence="2">3.1.2.22</ecNumber>
    </recommendedName>
    <alternativeName>
        <fullName evidence="8">Palmitoyl-protein hydrolase</fullName>
    </alternativeName>
</protein>
<evidence type="ECO:0000256" key="1">
    <source>
        <dbReference type="ARBA" id="ARBA00006499"/>
    </source>
</evidence>
<dbReference type="PANTHER" id="PTHR10655:SF17">
    <property type="entry name" value="LYSOPHOSPHOLIPASE-LIKE PROTEIN 1"/>
    <property type="match status" value="1"/>
</dbReference>
<dbReference type="STRING" id="1314800.A0A1B7MG81"/>
<sequence length="268" mass="29746">MSSAVIQPTAAHTATVIFAHGLGDEGESWREAISGEYENYRKPDELTIPARLPHVKWVFPDAPQQKVTANFGTQMPSWFDVFNIPVQPGQNLDDVPEDDEGMRDSVQIIDDLIDAEVKAGIPESRIVVGGFSQGGVLSLVTGLGGNDWRTKSTGDDRKLAGVVVLSGRIPLKDKFKSRISPHAISIPVFWGHGTADAVVHYRVAELSVEFLQQQLGISVHDQVGAPGINLRAYERMGHTSCKQEMDDLAAFLEYWKVRARFRRAFWRH</sequence>
<evidence type="ECO:0000256" key="8">
    <source>
        <dbReference type="ARBA" id="ARBA00031195"/>
    </source>
</evidence>
<comment type="similarity">
    <text evidence="1">Belongs to the AB hydrolase superfamily. AB hydrolase 2 family.</text>
</comment>
<feature type="domain" description="Phospholipase/carboxylesterase/thioesterase" evidence="10">
    <location>
        <begin position="3"/>
        <end position="255"/>
    </location>
</feature>
<dbReference type="EC" id="3.1.2.22" evidence="2"/>
<keyword evidence="6" id="KW-0443">Lipid metabolism</keyword>
<dbReference type="Pfam" id="PF02230">
    <property type="entry name" value="Abhydrolase_2"/>
    <property type="match status" value="1"/>
</dbReference>
<keyword evidence="6" id="KW-0276">Fatty acid metabolism</keyword>
<comment type="catalytic activity">
    <reaction evidence="9">
        <text>S-hexadecanoyl-L-cysteinyl-[protein] + H2O = L-cysteinyl-[protein] + hexadecanoate + H(+)</text>
        <dbReference type="Rhea" id="RHEA:19233"/>
        <dbReference type="Rhea" id="RHEA-COMP:10131"/>
        <dbReference type="Rhea" id="RHEA-COMP:11032"/>
        <dbReference type="ChEBI" id="CHEBI:7896"/>
        <dbReference type="ChEBI" id="CHEBI:15377"/>
        <dbReference type="ChEBI" id="CHEBI:15378"/>
        <dbReference type="ChEBI" id="CHEBI:29950"/>
        <dbReference type="ChEBI" id="CHEBI:74151"/>
        <dbReference type="EC" id="3.1.2.22"/>
    </reaction>
</comment>
<evidence type="ECO:0000256" key="9">
    <source>
        <dbReference type="ARBA" id="ARBA00047337"/>
    </source>
</evidence>
<gene>
    <name evidence="11" type="ORF">K503DRAFT_703483</name>
</gene>
<evidence type="ECO:0000256" key="3">
    <source>
        <dbReference type="ARBA" id="ARBA00014923"/>
    </source>
</evidence>
<accession>A0A1B7MG81</accession>
<dbReference type="InterPro" id="IPR029058">
    <property type="entry name" value="AB_hydrolase_fold"/>
</dbReference>
<keyword evidence="4" id="KW-0719">Serine esterase</keyword>
<keyword evidence="5" id="KW-0378">Hydrolase</keyword>
<dbReference type="GO" id="GO:0006631">
    <property type="term" value="P:fatty acid metabolic process"/>
    <property type="evidence" value="ECO:0007669"/>
    <property type="project" value="UniProtKB-KW"/>
</dbReference>
<evidence type="ECO:0000256" key="5">
    <source>
        <dbReference type="ARBA" id="ARBA00022801"/>
    </source>
</evidence>
<dbReference type="SUPFAM" id="SSF53474">
    <property type="entry name" value="alpha/beta-Hydrolases"/>
    <property type="match status" value="1"/>
</dbReference>
<proteinExistence type="inferred from homology"/>
<evidence type="ECO:0000259" key="10">
    <source>
        <dbReference type="Pfam" id="PF02230"/>
    </source>
</evidence>
<evidence type="ECO:0000256" key="2">
    <source>
        <dbReference type="ARBA" id="ARBA00012423"/>
    </source>
</evidence>
<dbReference type="EMBL" id="KV449326">
    <property type="protein sequence ID" value="OAX31605.1"/>
    <property type="molecule type" value="Genomic_DNA"/>
</dbReference>
<dbReference type="InterPro" id="IPR003140">
    <property type="entry name" value="PLipase/COase/thioEstase"/>
</dbReference>
<evidence type="ECO:0000313" key="12">
    <source>
        <dbReference type="Proteomes" id="UP000092154"/>
    </source>
</evidence>
<evidence type="ECO:0000256" key="4">
    <source>
        <dbReference type="ARBA" id="ARBA00022487"/>
    </source>
</evidence>
<evidence type="ECO:0000256" key="7">
    <source>
        <dbReference type="ARBA" id="ARBA00029392"/>
    </source>
</evidence>
<dbReference type="GO" id="GO:0052689">
    <property type="term" value="F:carboxylic ester hydrolase activity"/>
    <property type="evidence" value="ECO:0007669"/>
    <property type="project" value="UniProtKB-KW"/>
</dbReference>
<keyword evidence="12" id="KW-1185">Reference proteome</keyword>
<dbReference type="PANTHER" id="PTHR10655">
    <property type="entry name" value="LYSOPHOSPHOLIPASE-RELATED"/>
    <property type="match status" value="1"/>
</dbReference>
<dbReference type="Gene3D" id="3.40.50.1820">
    <property type="entry name" value="alpha/beta hydrolase"/>
    <property type="match status" value="1"/>
</dbReference>
<name>A0A1B7MG81_9AGAM</name>
<dbReference type="FunCoup" id="A0A1B7MG81">
    <property type="interactions" value="379"/>
</dbReference>
<dbReference type="GO" id="GO:0005737">
    <property type="term" value="C:cytoplasm"/>
    <property type="evidence" value="ECO:0007669"/>
    <property type="project" value="TreeGrafter"/>
</dbReference>
<dbReference type="OrthoDB" id="2418081at2759"/>
<dbReference type="InParanoid" id="A0A1B7MG81"/>
<comment type="function">
    <text evidence="7">Hydrolyzes fatty acids from S-acylated cysteine residues in proteins with a strong preference for palmitoylated G-alpha proteins over other acyl substrates. Mediates the deacylation of G-alpha proteins such as GPA1 in vivo, but has weak or no activity toward palmitoylated Ras proteins. Has weak lysophospholipase activity in vitro; however such activity may not exist in vivo.</text>
</comment>
<dbReference type="AlphaFoldDB" id="A0A1B7MG81"/>
<dbReference type="InterPro" id="IPR050565">
    <property type="entry name" value="LYPA1-2/EST-like"/>
</dbReference>
<evidence type="ECO:0000256" key="6">
    <source>
        <dbReference type="ARBA" id="ARBA00022832"/>
    </source>
</evidence>
<dbReference type="GO" id="GO:0008474">
    <property type="term" value="F:palmitoyl-(protein) hydrolase activity"/>
    <property type="evidence" value="ECO:0007669"/>
    <property type="project" value="UniProtKB-EC"/>
</dbReference>
<reference evidence="11 12" key="1">
    <citation type="submission" date="2016-06" db="EMBL/GenBank/DDBJ databases">
        <title>Comparative genomics of the ectomycorrhizal sister species Rhizopogon vinicolor and Rhizopogon vesiculosus (Basidiomycota: Boletales) reveals a divergence of the mating type B locus.</title>
        <authorList>
            <consortium name="DOE Joint Genome Institute"/>
            <person name="Mujic A.B."/>
            <person name="Kuo A."/>
            <person name="Tritt A."/>
            <person name="Lipzen A."/>
            <person name="Chen C."/>
            <person name="Johnson J."/>
            <person name="Sharma A."/>
            <person name="Barry K."/>
            <person name="Grigoriev I.V."/>
            <person name="Spatafora J.W."/>
        </authorList>
    </citation>
    <scope>NUCLEOTIDE SEQUENCE [LARGE SCALE GENOMIC DNA]</scope>
    <source>
        <strain evidence="11 12">AM-OR11-026</strain>
    </source>
</reference>
<evidence type="ECO:0000313" key="11">
    <source>
        <dbReference type="EMBL" id="OAX31605.1"/>
    </source>
</evidence>
<dbReference type="Proteomes" id="UP000092154">
    <property type="component" value="Unassembled WGS sequence"/>
</dbReference>